<accession>A0A315EW47</accession>
<dbReference type="PROSITE" id="PS50206">
    <property type="entry name" value="RHODANESE_3"/>
    <property type="match status" value="1"/>
</dbReference>
<dbReference type="GO" id="GO:0006400">
    <property type="term" value="P:tRNA modification"/>
    <property type="evidence" value="ECO:0007669"/>
    <property type="project" value="UniProtKB-UniRule"/>
</dbReference>
<dbReference type="Pfam" id="PF00581">
    <property type="entry name" value="Rhodanese"/>
    <property type="match status" value="1"/>
</dbReference>
<dbReference type="EMBL" id="NESP01000001">
    <property type="protein sequence ID" value="PUE60192.1"/>
    <property type="molecule type" value="Genomic_DNA"/>
</dbReference>
<name>A0A315EW47_9BURK</name>
<protein>
    <recommendedName>
        <fullName evidence="1">tRNA uridine(34) hydroxylase</fullName>
        <ecNumber evidence="1">1.14.-.-</ecNumber>
    </recommendedName>
    <alternativeName>
        <fullName evidence="1">tRNA hydroxylation protein O</fullName>
    </alternativeName>
</protein>
<dbReference type="Gene3D" id="3.30.70.100">
    <property type="match status" value="1"/>
</dbReference>
<dbReference type="NCBIfam" id="NF003703">
    <property type="entry name" value="PRK05320.1"/>
    <property type="match status" value="1"/>
</dbReference>
<reference evidence="3 4" key="1">
    <citation type="submission" date="2017-04" db="EMBL/GenBank/DDBJ databases">
        <title>Unexpected and diverse lifestyles within the genus Limnohabitans.</title>
        <authorList>
            <person name="Kasalicky V."/>
            <person name="Mehrshad M."/>
            <person name="Andrei S.-A."/>
            <person name="Salcher M."/>
            <person name="Kratochvilova H."/>
            <person name="Simek K."/>
            <person name="Ghai R."/>
        </authorList>
    </citation>
    <scope>NUCLEOTIDE SEQUENCE [LARGE SCALE GENOMIC DNA]</scope>
    <source>
        <strain evidence="3 4">MWH-C5</strain>
    </source>
</reference>
<keyword evidence="4" id="KW-1185">Reference proteome</keyword>
<evidence type="ECO:0000313" key="4">
    <source>
        <dbReference type="Proteomes" id="UP000251341"/>
    </source>
</evidence>
<dbReference type="PANTHER" id="PTHR43268">
    <property type="entry name" value="THIOSULFATE SULFURTRANSFERASE/RHODANESE-LIKE DOMAIN-CONTAINING PROTEIN 2"/>
    <property type="match status" value="1"/>
</dbReference>
<dbReference type="PANTHER" id="PTHR43268:SF3">
    <property type="entry name" value="RHODANESE-LIKE DOMAIN-CONTAINING PROTEIN 7-RELATED"/>
    <property type="match status" value="1"/>
</dbReference>
<comment type="similarity">
    <text evidence="1">Belongs to the TrhO family.</text>
</comment>
<dbReference type="Proteomes" id="UP000251341">
    <property type="component" value="Unassembled WGS sequence"/>
</dbReference>
<dbReference type="HAMAP" id="MF_00469">
    <property type="entry name" value="TrhO"/>
    <property type="match status" value="1"/>
</dbReference>
<sequence length="263" mass="29233">MNQILNISCYKFVALPDAQDLRQPCLDNALARQLKGTILIAEEGINFFLAGSAEDVRSFVDWLRTDARLADLAPKESWSDTQPFRKMLVKVKNEIIRMNHPSIRPAQGRAPAVTPETAKRWLDQGHDDEGRPVVTLDTRNQFEVDAGTFKNTINWGITKFTEFPDAVQAHLDELQDKTVISFCTGGIRCEKAAIYMRNAGLPHVYQLEGGILKYFEEVGNDHYDGGCFVFDERRAVGADLSATGLTPEGTFPVTAPTASTPQT</sequence>
<feature type="domain" description="Rhodanese" evidence="2">
    <location>
        <begin position="129"/>
        <end position="223"/>
    </location>
</feature>
<keyword evidence="1" id="KW-0560">Oxidoreductase</keyword>
<dbReference type="Gene3D" id="3.40.250.10">
    <property type="entry name" value="Rhodanese-like domain"/>
    <property type="match status" value="1"/>
</dbReference>
<dbReference type="InterPro" id="IPR001763">
    <property type="entry name" value="Rhodanese-like_dom"/>
</dbReference>
<dbReference type="InterPro" id="IPR036873">
    <property type="entry name" value="Rhodanese-like_dom_sf"/>
</dbReference>
<dbReference type="Pfam" id="PF17773">
    <property type="entry name" value="UPF0176_N"/>
    <property type="match status" value="1"/>
</dbReference>
<dbReference type="GO" id="GO:0016740">
    <property type="term" value="F:transferase activity"/>
    <property type="evidence" value="ECO:0007669"/>
    <property type="project" value="UniProtKB-KW"/>
</dbReference>
<evidence type="ECO:0000256" key="1">
    <source>
        <dbReference type="HAMAP-Rule" id="MF_00469"/>
    </source>
</evidence>
<keyword evidence="1" id="KW-0819">tRNA processing</keyword>
<comment type="catalytic activity">
    <reaction evidence="1">
        <text>uridine(34) in tRNA + AH2 + O2 = 5-hydroxyuridine(34) in tRNA + A + H2O</text>
        <dbReference type="Rhea" id="RHEA:64224"/>
        <dbReference type="Rhea" id="RHEA-COMP:11727"/>
        <dbReference type="Rhea" id="RHEA-COMP:13381"/>
        <dbReference type="ChEBI" id="CHEBI:13193"/>
        <dbReference type="ChEBI" id="CHEBI:15377"/>
        <dbReference type="ChEBI" id="CHEBI:15379"/>
        <dbReference type="ChEBI" id="CHEBI:17499"/>
        <dbReference type="ChEBI" id="CHEBI:65315"/>
        <dbReference type="ChEBI" id="CHEBI:136877"/>
    </reaction>
</comment>
<dbReference type="InterPro" id="IPR040503">
    <property type="entry name" value="TRHO_N"/>
</dbReference>
<dbReference type="SUPFAM" id="SSF52821">
    <property type="entry name" value="Rhodanese/Cell cycle control phosphatase"/>
    <property type="match status" value="1"/>
</dbReference>
<keyword evidence="3" id="KW-0808">Transferase</keyword>
<proteinExistence type="inferred from homology"/>
<evidence type="ECO:0000313" key="3">
    <source>
        <dbReference type="EMBL" id="PUE60192.1"/>
    </source>
</evidence>
<dbReference type="EC" id="1.14.-.-" evidence="1"/>
<comment type="caution">
    <text evidence="3">The sequence shown here is derived from an EMBL/GenBank/DDBJ whole genome shotgun (WGS) entry which is preliminary data.</text>
</comment>
<dbReference type="GO" id="GO:0016705">
    <property type="term" value="F:oxidoreductase activity, acting on paired donors, with incorporation or reduction of molecular oxygen"/>
    <property type="evidence" value="ECO:0007669"/>
    <property type="project" value="UniProtKB-UniRule"/>
</dbReference>
<evidence type="ECO:0000259" key="2">
    <source>
        <dbReference type="PROSITE" id="PS50206"/>
    </source>
</evidence>
<dbReference type="AlphaFoldDB" id="A0A315EW47"/>
<dbReference type="RefSeq" id="WP_108402524.1">
    <property type="nucleotide sequence ID" value="NZ_NESP01000001.1"/>
</dbReference>
<dbReference type="InterPro" id="IPR020936">
    <property type="entry name" value="TrhO"/>
</dbReference>
<gene>
    <name evidence="1" type="primary">trhO</name>
    <name evidence="3" type="ORF">B9Z44_11795</name>
</gene>
<organism evidence="3 4">
    <name type="scientific">Limnohabitans curvus</name>
    <dbReference type="NCBI Taxonomy" id="323423"/>
    <lineage>
        <taxon>Bacteria</taxon>
        <taxon>Pseudomonadati</taxon>
        <taxon>Pseudomonadota</taxon>
        <taxon>Betaproteobacteria</taxon>
        <taxon>Burkholderiales</taxon>
        <taxon>Comamonadaceae</taxon>
        <taxon>Limnohabitans</taxon>
    </lineage>
</organism>
<comment type="function">
    <text evidence="1">Catalyzes oxygen-dependent 5-hydroxyuridine (ho5U) modification at position 34 in tRNAs.</text>
</comment>
<dbReference type="SMART" id="SM00450">
    <property type="entry name" value="RHOD"/>
    <property type="match status" value="1"/>
</dbReference>